<dbReference type="InterPro" id="IPR032695">
    <property type="entry name" value="Integrin_dom_sf"/>
</dbReference>
<feature type="disulfide bond" evidence="14">
    <location>
        <begin position="533"/>
        <end position="538"/>
    </location>
</feature>
<keyword evidence="10 15" id="KW-0401">Integrin</keyword>
<feature type="disulfide bond" evidence="14">
    <location>
        <begin position="488"/>
        <end position="497"/>
    </location>
</feature>
<evidence type="ECO:0000313" key="20">
    <source>
        <dbReference type="Proteomes" id="UP000682892"/>
    </source>
</evidence>
<dbReference type="FunFam" id="3.40.50.410:FF:000002">
    <property type="entry name" value="Integrin beta"/>
    <property type="match status" value="1"/>
</dbReference>
<feature type="disulfide bond" evidence="14">
    <location>
        <begin position="551"/>
        <end position="554"/>
    </location>
</feature>
<dbReference type="eggNOG" id="KOG1226">
    <property type="taxonomic scope" value="Eukaryota"/>
</dbReference>
<dbReference type="GO" id="GO:0009986">
    <property type="term" value="C:cell surface"/>
    <property type="evidence" value="ECO:0007669"/>
    <property type="project" value="TreeGrafter"/>
</dbReference>
<evidence type="ECO:0000259" key="18">
    <source>
        <dbReference type="SMART" id="SM00187"/>
    </source>
</evidence>
<feature type="disulfide bond" evidence="14">
    <location>
        <begin position="641"/>
        <end position="715"/>
    </location>
</feature>
<feature type="disulfide bond" evidence="14">
    <location>
        <begin position="608"/>
        <end position="613"/>
    </location>
</feature>
<evidence type="ECO:0000313" key="19">
    <source>
        <dbReference type="EMBL" id="EAT37755.1"/>
    </source>
</evidence>
<feature type="disulfide bond" evidence="14">
    <location>
        <begin position="37"/>
        <end position="70"/>
    </location>
</feature>
<keyword evidence="4" id="KW-0245">EGF-like domain</keyword>
<feature type="disulfide bond" evidence="14">
    <location>
        <begin position="483"/>
        <end position="527"/>
    </location>
</feature>
<dbReference type="GO" id="GO:0007157">
    <property type="term" value="P:heterophilic cell-cell adhesion via plasma membrane cell adhesion molecules"/>
    <property type="evidence" value="ECO:0007669"/>
    <property type="project" value="UniProtKB-ARBA"/>
</dbReference>
<comment type="similarity">
    <text evidence="2 15">Belongs to the integrin beta chain family.</text>
</comment>
<dbReference type="PANTHER" id="PTHR10082">
    <property type="entry name" value="INTEGRIN BETA SUBUNIT"/>
    <property type="match status" value="1"/>
</dbReference>
<dbReference type="GO" id="GO:0033627">
    <property type="term" value="P:cell adhesion mediated by integrin"/>
    <property type="evidence" value="ECO:0007669"/>
    <property type="project" value="TreeGrafter"/>
</dbReference>
<keyword evidence="11 16" id="KW-0472">Membrane</keyword>
<reference evidence="19" key="2">
    <citation type="journal article" date="2007" name="Science">
        <title>Genome sequence of Aedes aegypti, a major arbovirus vector.</title>
        <authorList>
            <person name="Nene V."/>
            <person name="Wortman J.R."/>
            <person name="Lawson D."/>
            <person name="Haas B."/>
            <person name="Kodira C."/>
            <person name="Tu Z.J."/>
            <person name="Loftus B."/>
            <person name="Xi Z."/>
            <person name="Megy K."/>
            <person name="Grabherr M."/>
            <person name="Ren Q."/>
            <person name="Zdobnov E.M."/>
            <person name="Lobo N.F."/>
            <person name="Campbell K.S."/>
            <person name="Brown S.E."/>
            <person name="Bonaldo M.F."/>
            <person name="Zhu J."/>
            <person name="Sinkins S.P."/>
            <person name="Hogenkamp D.G."/>
            <person name="Amedeo P."/>
            <person name="Arensburger P."/>
            <person name="Atkinson P.W."/>
            <person name="Bidwell S."/>
            <person name="Biedler J."/>
            <person name="Birney E."/>
            <person name="Bruggner R.V."/>
            <person name="Costas J."/>
            <person name="Coy M.R."/>
            <person name="Crabtree J."/>
            <person name="Crawford M."/>
            <person name="Debruyn B."/>
            <person name="Decaprio D."/>
            <person name="Eiglmeier K."/>
            <person name="Eisenstadt E."/>
            <person name="El-Dorry H."/>
            <person name="Gelbart W.M."/>
            <person name="Gomes S.L."/>
            <person name="Hammond M."/>
            <person name="Hannick L.I."/>
            <person name="Hogan J.R."/>
            <person name="Holmes M.H."/>
            <person name="Jaffe D."/>
            <person name="Johnston J.S."/>
            <person name="Kennedy R.C."/>
            <person name="Koo H."/>
            <person name="Kravitz S."/>
            <person name="Kriventseva E.V."/>
            <person name="Kulp D."/>
            <person name="Labutti K."/>
            <person name="Lee E."/>
            <person name="Li S."/>
            <person name="Lovin D.D."/>
            <person name="Mao C."/>
            <person name="Mauceli E."/>
            <person name="Menck C.F."/>
            <person name="Miller J.R."/>
            <person name="Montgomery P."/>
            <person name="Mori A."/>
            <person name="Nascimento A.L."/>
            <person name="Naveira H.F."/>
            <person name="Nusbaum C."/>
            <person name="O'leary S."/>
            <person name="Orvis J."/>
            <person name="Pertea M."/>
            <person name="Quesneville H."/>
            <person name="Reidenbach K.R."/>
            <person name="Rogers Y.H."/>
            <person name="Roth C.W."/>
            <person name="Schneider J.R."/>
            <person name="Schatz M."/>
            <person name="Shumway M."/>
            <person name="Stanke M."/>
            <person name="Stinson E.O."/>
            <person name="Tubio J.M."/>
            <person name="Vanzee J.P."/>
            <person name="Verjovski-Almeida S."/>
            <person name="Werner D."/>
            <person name="White O."/>
            <person name="Wyder S."/>
            <person name="Zeng Q."/>
            <person name="Zhao Q."/>
            <person name="Zhao Y."/>
            <person name="Hill C.A."/>
            <person name="Raikhel A.S."/>
            <person name="Soares M.B."/>
            <person name="Knudson D.L."/>
            <person name="Lee N.H."/>
            <person name="Galagan J."/>
            <person name="Salzberg S.L."/>
            <person name="Paulsen I.T."/>
            <person name="Dimopoulos G."/>
            <person name="Collins F.H."/>
            <person name="Birren B."/>
            <person name="Fraser-Liggett C.M."/>
            <person name="Severson D.W."/>
        </authorList>
    </citation>
    <scope>NUCLEOTIDE SEQUENCE [LARGE SCALE GENOMIC DNA]</scope>
    <source>
        <strain evidence="19">Liverpool</strain>
    </source>
</reference>
<dbReference type="Gene3D" id="3.40.50.410">
    <property type="entry name" value="von Willebrand factor, type A domain"/>
    <property type="match status" value="1"/>
</dbReference>
<evidence type="ECO:0000256" key="5">
    <source>
        <dbReference type="ARBA" id="ARBA00022692"/>
    </source>
</evidence>
<dbReference type="GO" id="GO:0008305">
    <property type="term" value="C:integrin complex"/>
    <property type="evidence" value="ECO:0007669"/>
    <property type="project" value="TreeGrafter"/>
</dbReference>
<keyword evidence="13" id="KW-0325">Glycoprotein</keyword>
<dbReference type="Pfam" id="PF23105">
    <property type="entry name" value="EGF_integrin"/>
    <property type="match status" value="1"/>
</dbReference>
<feature type="disulfide bond" evidence="14">
    <location>
        <begin position="34"/>
        <end position="44"/>
    </location>
</feature>
<dbReference type="InterPro" id="IPR015812">
    <property type="entry name" value="Integrin_bsu"/>
</dbReference>
<dbReference type="Gene3D" id="2.60.40.1510">
    <property type="entry name" value="ntegrin, alpha v. Chain A, domain 3"/>
    <property type="match status" value="1"/>
</dbReference>
<keyword evidence="5 15" id="KW-0812">Transmembrane</keyword>
<gene>
    <name evidence="19" type="ORF">AaeL_AAEL010289</name>
</gene>
<sequence>MLWKIIPLLLVLNVTLFRSVYGQSLSKCIFRKTCVECLDADYDCAWCTDENYGMYKHRCMTFDDLVASNCSKSQIETNDYFSKLEVEENRPLLDYDREKLGATQIRPQRLKIHLGKLESHSFKFTYKPAKNYPLDLYYLMDLTWSMKDDRDTLINMGDQLAKALANLTENYRLGFGSFIDKPIMPFIQTEEDRVRNPCSTERDVCEPTYGFRHRLEITKNIDRFIEKLKTSNVSANLDNLEGGLDALMQVLVCDDRIGWGKNTRKIVILATNGLMHMAGDGKLAGITERNDKECHLSAEGEYTGTLTYDYPSLEQIYRVLAKSKTAVIFAVTDELKDYYWSMRELMSEFASVGLLQDDSSNILQLVDTGYRDFVKRVEFTDDAPAYIQISYKTDCGGIYKTPQPTSKCDNIEIGKEYDFFVEVRLLEYPNRAESNLTVKIEETLLSNESVELEIYIREACQCELQEGLIESSDICEGHGEYSCGMCRCHPGWVGKTCECDLRNFESSDDLLKQCQMESEFDEPGPVCSDRGECLCGQCICNPGFDGPHCECTECIPFFDMICSNHGECDCGACKCYEGWSGEECECSTDQAACKAPHKDQICSGRGECVCGKCSCRETYFGAYCEATAGSESELCSYYEECVRCAIHKKLGKHCDSIEDECKSKLGLYKAEFIEHLDDTLNCTARITNDDQTCDFKYTYELDDRLTVLKIIDLDCTRVNVTAAFMYIAGLTILLGLVVLAVIRFKMHLDDQKMYRLFKEEQMNQTSYEMTSPLYKSPVNSPHIVAPLPFEETPPHHA</sequence>
<feature type="disulfide bond" evidence="14">
    <location>
        <begin position="253"/>
        <end position="294"/>
    </location>
</feature>
<evidence type="ECO:0000256" key="14">
    <source>
        <dbReference type="PIRSR" id="PIRSR002512-1"/>
    </source>
</evidence>
<evidence type="ECO:0000256" key="2">
    <source>
        <dbReference type="ARBA" id="ARBA00007449"/>
    </source>
</evidence>
<feature type="disulfide bond" evidence="14">
    <location>
        <begin position="540"/>
        <end position="549"/>
    </location>
</feature>
<evidence type="ECO:0000256" key="12">
    <source>
        <dbReference type="ARBA" id="ARBA00023157"/>
    </source>
</evidence>
<dbReference type="STRING" id="7159.Q16TB6"/>
<dbReference type="GO" id="GO:0007229">
    <property type="term" value="P:integrin-mediated signaling pathway"/>
    <property type="evidence" value="ECO:0007669"/>
    <property type="project" value="UniProtKB-KW"/>
</dbReference>
<feature type="disulfide bond" evidence="14">
    <location>
        <begin position="635"/>
        <end position="644"/>
    </location>
</feature>
<dbReference type="AlphaFoldDB" id="Q16TB6"/>
<evidence type="ECO:0000256" key="10">
    <source>
        <dbReference type="ARBA" id="ARBA00023037"/>
    </source>
</evidence>
<feature type="disulfide bond" evidence="14">
    <location>
        <begin position="198"/>
        <end position="205"/>
    </location>
</feature>
<keyword evidence="12 14" id="KW-1015">Disulfide bond</keyword>
<evidence type="ECO:0000256" key="7">
    <source>
        <dbReference type="ARBA" id="ARBA00022737"/>
    </source>
</evidence>
<dbReference type="Proteomes" id="UP000682892">
    <property type="component" value="Unassembled WGS sequence"/>
</dbReference>
<dbReference type="InterPro" id="IPR002369">
    <property type="entry name" value="Integrin_bsu_VWA"/>
</dbReference>
<dbReference type="SMART" id="SM00187">
    <property type="entry name" value="INB"/>
    <property type="match status" value="1"/>
</dbReference>
<dbReference type="PROSITE" id="PS00243">
    <property type="entry name" value="I_EGF_1"/>
    <property type="match status" value="1"/>
</dbReference>
<feature type="domain" description="Integrin beta subunit VWA" evidence="18">
    <location>
        <begin position="33"/>
        <end position="462"/>
    </location>
</feature>
<dbReference type="PIRSF" id="PIRSF002512">
    <property type="entry name" value="Integrin_B"/>
    <property type="match status" value="1"/>
</dbReference>
<dbReference type="PROSITE" id="PS52047">
    <property type="entry name" value="I_EGF_2"/>
    <property type="match status" value="2"/>
</dbReference>
<evidence type="ECO:0000256" key="16">
    <source>
        <dbReference type="SAM" id="Phobius"/>
    </source>
</evidence>
<dbReference type="Pfam" id="PF00362">
    <property type="entry name" value="Integrin_beta"/>
    <property type="match status" value="1"/>
</dbReference>
<evidence type="ECO:0000256" key="9">
    <source>
        <dbReference type="ARBA" id="ARBA00022989"/>
    </source>
</evidence>
<evidence type="ECO:0000256" key="15">
    <source>
        <dbReference type="RuleBase" id="RU000633"/>
    </source>
</evidence>
<dbReference type="SUPFAM" id="SSF57196">
    <property type="entry name" value="EGF/Laminin"/>
    <property type="match status" value="3"/>
</dbReference>
<dbReference type="InterPro" id="IPR057073">
    <property type="entry name" value="EGF_integrin_2"/>
</dbReference>
<dbReference type="GO" id="GO:0007160">
    <property type="term" value="P:cell-matrix adhesion"/>
    <property type="evidence" value="ECO:0007669"/>
    <property type="project" value="TreeGrafter"/>
</dbReference>
<keyword evidence="6 17" id="KW-0732">Signal</keyword>
<evidence type="ECO:0000256" key="3">
    <source>
        <dbReference type="ARBA" id="ARBA00022475"/>
    </source>
</evidence>
<dbReference type="EMBL" id="CH477653">
    <property type="protein sequence ID" value="EAT37755.1"/>
    <property type="molecule type" value="Genomic_DNA"/>
</dbReference>
<protein>
    <recommendedName>
        <fullName evidence="15">Integrin beta</fullName>
    </recommendedName>
</protein>
<dbReference type="PaxDb" id="7159-AAEL010289-PA"/>
<dbReference type="InterPro" id="IPR057243">
    <property type="entry name" value="Integrin_I-EGF_CS"/>
</dbReference>
<dbReference type="Gene3D" id="1.20.5.100">
    <property type="entry name" value="Cytochrome c1, transmembrane anchor, C-terminal"/>
    <property type="match status" value="1"/>
</dbReference>
<evidence type="ECO:0000256" key="4">
    <source>
        <dbReference type="ARBA" id="ARBA00022536"/>
    </source>
</evidence>
<evidence type="ECO:0000256" key="8">
    <source>
        <dbReference type="ARBA" id="ARBA00022889"/>
    </source>
</evidence>
<feature type="transmembrane region" description="Helical" evidence="16">
    <location>
        <begin position="723"/>
        <end position="744"/>
    </location>
</feature>
<dbReference type="OMA" id="KQGMGAC"/>
<dbReference type="PhylomeDB" id="Q16TB6"/>
<evidence type="ECO:0000256" key="17">
    <source>
        <dbReference type="SAM" id="SignalP"/>
    </source>
</evidence>
<keyword evidence="7" id="KW-0677">Repeat</keyword>
<dbReference type="PRINTS" id="PR01186">
    <property type="entry name" value="INTEGRINB"/>
</dbReference>
<feature type="chain" id="PRO_5014307410" description="Integrin beta" evidence="17">
    <location>
        <begin position="23"/>
        <end position="797"/>
    </location>
</feature>
<comment type="subcellular location">
    <subcellularLocation>
        <location evidence="1 15">Cell membrane</location>
        <topology evidence="1 15">Single-pass type I membrane protein</topology>
    </subcellularLocation>
</comment>
<dbReference type="InterPro" id="IPR036465">
    <property type="entry name" value="vWFA_dom_sf"/>
</dbReference>
<feature type="disulfide bond" evidence="14">
    <location>
        <begin position="568"/>
        <end position="573"/>
    </location>
</feature>
<dbReference type="Pfam" id="PF07974">
    <property type="entry name" value="EGF_2"/>
    <property type="match status" value="2"/>
</dbReference>
<dbReference type="Pfam" id="PF17205">
    <property type="entry name" value="PSI_integrin"/>
    <property type="match status" value="1"/>
</dbReference>
<reference evidence="19" key="1">
    <citation type="submission" date="2005-10" db="EMBL/GenBank/DDBJ databases">
        <authorList>
            <person name="Loftus B.J."/>
            <person name="Nene V.M."/>
            <person name="Hannick L.I."/>
            <person name="Bidwell S."/>
            <person name="Haas B."/>
            <person name="Amedeo P."/>
            <person name="Orvis J."/>
            <person name="Wortman J.R."/>
            <person name="White O.R."/>
            <person name="Salzberg S."/>
            <person name="Shumway M."/>
            <person name="Koo H."/>
            <person name="Zhao Y."/>
            <person name="Holmes M."/>
            <person name="Miller J."/>
            <person name="Schatz M."/>
            <person name="Pop M."/>
            <person name="Pai G."/>
            <person name="Utterback T."/>
            <person name="Rogers Y.-H."/>
            <person name="Kravitz S."/>
            <person name="Fraser C.M."/>
        </authorList>
    </citation>
    <scope>NUCLEOTIDE SEQUENCE</scope>
    <source>
        <strain evidence="19">Liverpool</strain>
    </source>
</reference>
<dbReference type="InterPro" id="IPR013111">
    <property type="entry name" value="EGF_extracell"/>
</dbReference>
<organism evidence="19 20">
    <name type="scientific">Aedes aegypti</name>
    <name type="common">Yellowfever mosquito</name>
    <name type="synonym">Culex aegypti</name>
    <dbReference type="NCBI Taxonomy" id="7159"/>
    <lineage>
        <taxon>Eukaryota</taxon>
        <taxon>Metazoa</taxon>
        <taxon>Ecdysozoa</taxon>
        <taxon>Arthropoda</taxon>
        <taxon>Hexapoda</taxon>
        <taxon>Insecta</taxon>
        <taxon>Pterygota</taxon>
        <taxon>Neoptera</taxon>
        <taxon>Endopterygota</taxon>
        <taxon>Diptera</taxon>
        <taxon>Nematocera</taxon>
        <taxon>Culicoidea</taxon>
        <taxon>Culicidae</taxon>
        <taxon>Culicinae</taxon>
        <taxon>Aedini</taxon>
        <taxon>Aedes</taxon>
        <taxon>Stegomyia</taxon>
    </lineage>
</organism>
<dbReference type="VEuPathDB" id="VectorBase:AAEL010289"/>
<dbReference type="Gene3D" id="3.30.1680.10">
    <property type="entry name" value="ligand-binding face of the semaphorins, domain 2"/>
    <property type="match status" value="1"/>
</dbReference>
<feature type="disulfide bond" evidence="14">
    <location>
        <begin position="535"/>
        <end position="562"/>
    </location>
</feature>
<feature type="disulfide bond" evidence="14">
    <location>
        <begin position="47"/>
        <end position="59"/>
    </location>
</feature>
<feature type="signal peptide" evidence="17">
    <location>
        <begin position="1"/>
        <end position="22"/>
    </location>
</feature>
<dbReference type="Gene3D" id="2.10.25.10">
    <property type="entry name" value="Laminin"/>
    <property type="match status" value="4"/>
</dbReference>
<feature type="disulfide bond" evidence="14">
    <location>
        <begin position="615"/>
        <end position="624"/>
    </location>
</feature>
<dbReference type="InterPro" id="IPR033760">
    <property type="entry name" value="Integrin_beta_N"/>
</dbReference>
<evidence type="ECO:0000256" key="1">
    <source>
        <dbReference type="ARBA" id="ARBA00004251"/>
    </source>
</evidence>
<dbReference type="HOGENOM" id="CLU_011772_0_1_1"/>
<dbReference type="PANTHER" id="PTHR10082:SF59">
    <property type="entry name" value="INTEGRIN BETA-NU"/>
    <property type="match status" value="1"/>
</dbReference>
<feature type="disulfide bond" evidence="14">
    <location>
        <begin position="575"/>
        <end position="584"/>
    </location>
</feature>
<reference evidence="19" key="3">
    <citation type="submission" date="2012-09" db="EMBL/GenBank/DDBJ databases">
        <authorList>
            <consortium name="VectorBase"/>
        </authorList>
    </citation>
    <scope>NUCLEOTIDE SEQUENCE</scope>
    <source>
        <strain evidence="19">Liverpool</strain>
    </source>
</reference>
<accession>Q16TB6</accession>
<keyword evidence="8 15" id="KW-0130">Cell adhesion</keyword>
<feature type="disulfide bond" evidence="14">
    <location>
        <begin position="586"/>
        <end position="593"/>
    </location>
</feature>
<feature type="disulfide bond" evidence="14">
    <location>
        <begin position="570"/>
        <end position="602"/>
    </location>
</feature>
<proteinExistence type="inferred from homology"/>
<name>Q16TB6_AEDAE</name>
<evidence type="ECO:0000256" key="11">
    <source>
        <dbReference type="ARBA" id="ARBA00023136"/>
    </source>
</evidence>
<dbReference type="SUPFAM" id="SSF53300">
    <property type="entry name" value="vWA-like"/>
    <property type="match status" value="1"/>
</dbReference>
<evidence type="ECO:0000256" key="13">
    <source>
        <dbReference type="ARBA" id="ARBA00023180"/>
    </source>
</evidence>
<keyword evidence="3" id="KW-1003">Cell membrane</keyword>
<evidence type="ECO:0000256" key="6">
    <source>
        <dbReference type="ARBA" id="ARBA00022729"/>
    </source>
</evidence>
<dbReference type="GO" id="GO:0016477">
    <property type="term" value="P:cell migration"/>
    <property type="evidence" value="ECO:0007669"/>
    <property type="project" value="TreeGrafter"/>
</dbReference>
<dbReference type="SUPFAM" id="SSF69179">
    <property type="entry name" value="Integrin domains"/>
    <property type="match status" value="1"/>
</dbReference>
<dbReference type="GO" id="GO:0005178">
    <property type="term" value="F:integrin binding"/>
    <property type="evidence" value="ECO:0007669"/>
    <property type="project" value="TreeGrafter"/>
</dbReference>
<dbReference type="GO" id="GO:0005925">
    <property type="term" value="C:focal adhesion"/>
    <property type="evidence" value="ECO:0007669"/>
    <property type="project" value="TreeGrafter"/>
</dbReference>
<keyword evidence="9 16" id="KW-1133">Transmembrane helix</keyword>
<dbReference type="SUPFAM" id="SSF103575">
    <property type="entry name" value="Plexin repeat"/>
    <property type="match status" value="1"/>
</dbReference>